<reference evidence="12 13" key="1">
    <citation type="submission" date="2018-04" db="EMBL/GenBank/DDBJ databases">
        <title>Novel Campyloabacter and Helicobacter Species and Strains.</title>
        <authorList>
            <person name="Mannion A.J."/>
            <person name="Shen Z."/>
            <person name="Fox J.G."/>
        </authorList>
    </citation>
    <scope>NUCLEOTIDE SEQUENCE [LARGE SCALE GENOMIC DNA]</scope>
    <source>
        <strain evidence="12 13">MIT 99-5101</strain>
    </source>
</reference>
<gene>
    <name evidence="12" type="primary">asnB</name>
    <name evidence="12" type="ORF">CQA43_07740</name>
</gene>
<dbReference type="SUPFAM" id="SSF56235">
    <property type="entry name" value="N-terminal nucleophile aminohydrolases (Ntn hydrolases)"/>
    <property type="match status" value="1"/>
</dbReference>
<organism evidence="12 13">
    <name type="scientific">Helicobacter ganmani</name>
    <dbReference type="NCBI Taxonomy" id="60246"/>
    <lineage>
        <taxon>Bacteria</taxon>
        <taxon>Pseudomonadati</taxon>
        <taxon>Campylobacterota</taxon>
        <taxon>Epsilonproteobacteria</taxon>
        <taxon>Campylobacterales</taxon>
        <taxon>Helicobacteraceae</taxon>
        <taxon>Helicobacter</taxon>
    </lineage>
</organism>
<dbReference type="PANTHER" id="PTHR43284">
    <property type="entry name" value="ASPARAGINE SYNTHETASE (GLUTAMINE-HYDROLYZING)"/>
    <property type="match status" value="1"/>
</dbReference>
<dbReference type="NCBIfam" id="TIGR01536">
    <property type="entry name" value="asn_synth_AEB"/>
    <property type="match status" value="1"/>
</dbReference>
<dbReference type="AlphaFoldDB" id="A0A3D8IAM3"/>
<dbReference type="InterPro" id="IPR017932">
    <property type="entry name" value="GATase_2_dom"/>
</dbReference>
<dbReference type="Pfam" id="PF13537">
    <property type="entry name" value="GATase_7"/>
    <property type="match status" value="1"/>
</dbReference>
<dbReference type="Gene3D" id="3.60.20.10">
    <property type="entry name" value="Glutamine Phosphoribosylpyrophosphate, subunit 1, domain 1"/>
    <property type="match status" value="1"/>
</dbReference>
<dbReference type="OrthoDB" id="9763290at2"/>
<evidence type="ECO:0000256" key="8">
    <source>
        <dbReference type="PIRSR" id="PIRSR001589-1"/>
    </source>
</evidence>
<dbReference type="Gene3D" id="3.40.50.620">
    <property type="entry name" value="HUPs"/>
    <property type="match status" value="1"/>
</dbReference>
<keyword evidence="5 9" id="KW-0067">ATP-binding</keyword>
<evidence type="ECO:0000256" key="5">
    <source>
        <dbReference type="ARBA" id="ARBA00022840"/>
    </source>
</evidence>
<dbReference type="InterPro" id="IPR014729">
    <property type="entry name" value="Rossmann-like_a/b/a_fold"/>
</dbReference>
<keyword evidence="4 9" id="KW-0547">Nucleotide-binding</keyword>
<evidence type="ECO:0000313" key="12">
    <source>
        <dbReference type="EMBL" id="RDU62187.1"/>
    </source>
</evidence>
<feature type="site" description="Important for beta-aspartyl-AMP intermediate formation" evidence="10">
    <location>
        <position position="366"/>
    </location>
</feature>
<dbReference type="GO" id="GO:0004066">
    <property type="term" value="F:asparagine synthase (glutamine-hydrolyzing) activity"/>
    <property type="evidence" value="ECO:0007669"/>
    <property type="project" value="UniProtKB-EC"/>
</dbReference>
<evidence type="ECO:0000256" key="3">
    <source>
        <dbReference type="ARBA" id="ARBA00012737"/>
    </source>
</evidence>
<evidence type="ECO:0000313" key="13">
    <source>
        <dbReference type="Proteomes" id="UP000256650"/>
    </source>
</evidence>
<keyword evidence="8" id="KW-0028">Amino-acid biosynthesis</keyword>
<dbReference type="Proteomes" id="UP000256650">
    <property type="component" value="Unassembled WGS sequence"/>
</dbReference>
<dbReference type="PANTHER" id="PTHR43284:SF1">
    <property type="entry name" value="ASPARAGINE SYNTHETASE"/>
    <property type="match status" value="1"/>
</dbReference>
<comment type="similarity">
    <text evidence="2">Belongs to the asparagine synthetase family.</text>
</comment>
<dbReference type="RefSeq" id="WP_115552021.1">
    <property type="nucleotide sequence ID" value="NZ_CAPHNE010000021.1"/>
</dbReference>
<dbReference type="PIRSF" id="PIRSF001589">
    <property type="entry name" value="Asn_synthetase_glu-h"/>
    <property type="match status" value="1"/>
</dbReference>
<evidence type="ECO:0000256" key="9">
    <source>
        <dbReference type="PIRSR" id="PIRSR001589-2"/>
    </source>
</evidence>
<feature type="active site" description="For GATase activity" evidence="8">
    <location>
        <position position="2"/>
    </location>
</feature>
<evidence type="ECO:0000256" key="7">
    <source>
        <dbReference type="ARBA" id="ARBA00048741"/>
    </source>
</evidence>
<dbReference type="CDD" id="cd01991">
    <property type="entry name" value="Asn_synthase_B_C"/>
    <property type="match status" value="1"/>
</dbReference>
<evidence type="ECO:0000259" key="11">
    <source>
        <dbReference type="PROSITE" id="PS51278"/>
    </source>
</evidence>
<evidence type="ECO:0000256" key="1">
    <source>
        <dbReference type="ARBA" id="ARBA00005187"/>
    </source>
</evidence>
<dbReference type="SUPFAM" id="SSF52402">
    <property type="entry name" value="Adenine nucleotide alpha hydrolases-like"/>
    <property type="match status" value="1"/>
</dbReference>
<comment type="pathway">
    <text evidence="1">Amino-acid biosynthesis; L-asparagine biosynthesis; L-asparagine from L-aspartate (L-Gln route): step 1/1.</text>
</comment>
<evidence type="ECO:0000256" key="6">
    <source>
        <dbReference type="ARBA" id="ARBA00022962"/>
    </source>
</evidence>
<feature type="binding site" evidence="9">
    <location>
        <position position="94"/>
    </location>
    <ligand>
        <name>L-glutamine</name>
        <dbReference type="ChEBI" id="CHEBI:58359"/>
    </ligand>
</feature>
<dbReference type="InterPro" id="IPR051786">
    <property type="entry name" value="ASN_synthetase/amidase"/>
</dbReference>
<dbReference type="GO" id="GO:0006529">
    <property type="term" value="P:asparagine biosynthetic process"/>
    <property type="evidence" value="ECO:0007669"/>
    <property type="project" value="UniProtKB-KW"/>
</dbReference>
<dbReference type="EC" id="6.3.5.4" evidence="3"/>
<dbReference type="GeneID" id="82536172"/>
<accession>A0A3D8IAM3</accession>
<evidence type="ECO:0000256" key="2">
    <source>
        <dbReference type="ARBA" id="ARBA00005752"/>
    </source>
</evidence>
<dbReference type="GO" id="GO:0005524">
    <property type="term" value="F:ATP binding"/>
    <property type="evidence" value="ECO:0007669"/>
    <property type="project" value="UniProtKB-KW"/>
</dbReference>
<dbReference type="GO" id="GO:0005829">
    <property type="term" value="C:cytosol"/>
    <property type="evidence" value="ECO:0007669"/>
    <property type="project" value="TreeGrafter"/>
</dbReference>
<comment type="caution">
    <text evidence="12">The sequence shown here is derived from an EMBL/GenBank/DDBJ whole genome shotgun (WGS) entry which is preliminary data.</text>
</comment>
<dbReference type="EMBL" id="NXLS01000008">
    <property type="protein sequence ID" value="RDU62187.1"/>
    <property type="molecule type" value="Genomic_DNA"/>
</dbReference>
<feature type="domain" description="Glutamine amidotransferase type-2" evidence="11">
    <location>
        <begin position="2"/>
        <end position="213"/>
    </location>
</feature>
<evidence type="ECO:0000256" key="4">
    <source>
        <dbReference type="ARBA" id="ARBA00022741"/>
    </source>
</evidence>
<protein>
    <recommendedName>
        <fullName evidence="3">asparagine synthase (glutamine-hydrolyzing)</fullName>
        <ecNumber evidence="3">6.3.5.4</ecNumber>
    </recommendedName>
</protein>
<dbReference type="CDD" id="cd00712">
    <property type="entry name" value="AsnB"/>
    <property type="match status" value="1"/>
</dbReference>
<name>A0A3D8IAM3_9HELI</name>
<dbReference type="InterPro" id="IPR029055">
    <property type="entry name" value="Ntn_hydrolases_N"/>
</dbReference>
<keyword evidence="6 8" id="KW-0315">Glutamine amidotransferase</keyword>
<dbReference type="Pfam" id="PF00733">
    <property type="entry name" value="Asn_synthase"/>
    <property type="match status" value="1"/>
</dbReference>
<proteinExistence type="inferred from homology"/>
<sequence length="617" mass="70819">MCGIAGALNFSKIPLEEVYSLMRHRGPDDKGVFEAKTQGGFLQFFHARLSIQDLSTLARQPMQRGDLCLLFNGEIYNHLQLREGLDFAFQTHSDTETLLGLWTHFGEAFLERLGMLDGMFAFVLYDAKNQKLYFARDRMGKKPLFYYKQESKMVFASELNTICGILKFFKMPLEIEEEAIKFYLESGFFYQDSTPYKQVFAIPNAHYGILNLNTFQLSIKPYFKLESYYQLPKITKEQEALEQCESLLKQSIARRIESSDLEVGAFLSGGIDSSLIVALASQMKPDLRTFTIRFENAAFDESYLAERTAHKFGTKHQSLTISTNLIQDVPKILQAYGRPFFDSSAIPSFYVAKAAKEHLSVVLNGDGADELFGGYRRYVGHLLLPKILLFSALARRLPKPSVKQSLYNYFYRLLQMAGAYKQNLGEYYLRSTTDIFAGFHSFRSETFNIFQREVESMFKGGYSPLAQMLLLDAKNLLLCDLLPKMDIATMAHSLEARSPFLSKELVEFAPTLEDNLKVRGKTTKYLLRKLAQKYLDKKVVQAPKRGFEVPLSAWIEGELKELVLDTLQAPQIAQIFLPKNRIESLCNASYNYPREKRAKMLWSLFALEIWNQKFKEN</sequence>
<keyword evidence="13" id="KW-1185">Reference proteome</keyword>
<evidence type="ECO:0000256" key="10">
    <source>
        <dbReference type="PIRSR" id="PIRSR001589-3"/>
    </source>
</evidence>
<dbReference type="InterPro" id="IPR001962">
    <property type="entry name" value="Asn_synthase"/>
</dbReference>
<feature type="binding site" evidence="9">
    <location>
        <position position="292"/>
    </location>
    <ligand>
        <name>ATP</name>
        <dbReference type="ChEBI" id="CHEBI:30616"/>
    </ligand>
</feature>
<dbReference type="InterPro" id="IPR033738">
    <property type="entry name" value="AsnB_N"/>
</dbReference>
<dbReference type="InterPro" id="IPR006426">
    <property type="entry name" value="Asn_synth_AEB"/>
</dbReference>
<keyword evidence="8" id="KW-0061">Asparagine biosynthesis</keyword>
<dbReference type="PROSITE" id="PS51278">
    <property type="entry name" value="GATASE_TYPE_2"/>
    <property type="match status" value="1"/>
</dbReference>
<comment type="catalytic activity">
    <reaction evidence="7">
        <text>L-aspartate + L-glutamine + ATP + H2O = L-asparagine + L-glutamate + AMP + diphosphate + H(+)</text>
        <dbReference type="Rhea" id="RHEA:12228"/>
        <dbReference type="ChEBI" id="CHEBI:15377"/>
        <dbReference type="ChEBI" id="CHEBI:15378"/>
        <dbReference type="ChEBI" id="CHEBI:29985"/>
        <dbReference type="ChEBI" id="CHEBI:29991"/>
        <dbReference type="ChEBI" id="CHEBI:30616"/>
        <dbReference type="ChEBI" id="CHEBI:33019"/>
        <dbReference type="ChEBI" id="CHEBI:58048"/>
        <dbReference type="ChEBI" id="CHEBI:58359"/>
        <dbReference type="ChEBI" id="CHEBI:456215"/>
        <dbReference type="EC" id="6.3.5.4"/>
    </reaction>
</comment>